<feature type="transmembrane region" description="Helical" evidence="7">
    <location>
        <begin position="81"/>
        <end position="100"/>
    </location>
</feature>
<evidence type="ECO:0000256" key="4">
    <source>
        <dbReference type="ARBA" id="ARBA00022692"/>
    </source>
</evidence>
<dbReference type="AlphaFoldDB" id="A0A1Y5XT76"/>
<feature type="transmembrane region" description="Helical" evidence="7">
    <location>
        <begin position="112"/>
        <end position="135"/>
    </location>
</feature>
<dbReference type="InterPro" id="IPR003317">
    <property type="entry name" value="Cyt-d_oxidase_su2"/>
</dbReference>
<keyword evidence="6 7" id="KW-0472">Membrane</keyword>
<dbReference type="OrthoDB" id="9776710at2"/>
<keyword evidence="4 7" id="KW-0812">Transmembrane</keyword>
<evidence type="ECO:0000256" key="1">
    <source>
        <dbReference type="ARBA" id="ARBA00004651"/>
    </source>
</evidence>
<dbReference type="Proteomes" id="UP000192674">
    <property type="component" value="Unassembled WGS sequence"/>
</dbReference>
<dbReference type="RefSeq" id="WP_084429707.1">
    <property type="nucleotide sequence ID" value="NZ_FWXV01000004.1"/>
</dbReference>
<evidence type="ECO:0000256" key="5">
    <source>
        <dbReference type="ARBA" id="ARBA00022989"/>
    </source>
</evidence>
<evidence type="ECO:0000313" key="9">
    <source>
        <dbReference type="Proteomes" id="UP000192674"/>
    </source>
</evidence>
<evidence type="ECO:0000256" key="3">
    <source>
        <dbReference type="ARBA" id="ARBA00022475"/>
    </source>
</evidence>
<dbReference type="GO" id="GO:0005886">
    <property type="term" value="C:plasma membrane"/>
    <property type="evidence" value="ECO:0007669"/>
    <property type="project" value="UniProtKB-SubCell"/>
</dbReference>
<keyword evidence="3" id="KW-1003">Cell membrane</keyword>
<dbReference type="Pfam" id="PF02322">
    <property type="entry name" value="Cyt_bd_oxida_II"/>
    <property type="match status" value="1"/>
</dbReference>
<name>A0A1Y5XT76_KIBAR</name>
<feature type="transmembrane region" description="Helical" evidence="7">
    <location>
        <begin position="159"/>
        <end position="180"/>
    </location>
</feature>
<evidence type="ECO:0000256" key="2">
    <source>
        <dbReference type="ARBA" id="ARBA00007543"/>
    </source>
</evidence>
<dbReference type="GO" id="GO:0019646">
    <property type="term" value="P:aerobic electron transport chain"/>
    <property type="evidence" value="ECO:0007669"/>
    <property type="project" value="TreeGrafter"/>
</dbReference>
<evidence type="ECO:0000256" key="7">
    <source>
        <dbReference type="SAM" id="Phobius"/>
    </source>
</evidence>
<comment type="similarity">
    <text evidence="2">Belongs to the cytochrome ubiquinol oxidase subunit 2 family.</text>
</comment>
<organism evidence="8 9">
    <name type="scientific">Kibdelosporangium aridum</name>
    <dbReference type="NCBI Taxonomy" id="2030"/>
    <lineage>
        <taxon>Bacteria</taxon>
        <taxon>Bacillati</taxon>
        <taxon>Actinomycetota</taxon>
        <taxon>Actinomycetes</taxon>
        <taxon>Pseudonocardiales</taxon>
        <taxon>Pseudonocardiaceae</taxon>
        <taxon>Kibdelosporangium</taxon>
    </lineage>
</organism>
<dbReference type="GO" id="GO:0070069">
    <property type="term" value="C:cytochrome complex"/>
    <property type="evidence" value="ECO:0007669"/>
    <property type="project" value="TreeGrafter"/>
</dbReference>
<dbReference type="EMBL" id="FWXV01000004">
    <property type="protein sequence ID" value="SMD15989.1"/>
    <property type="molecule type" value="Genomic_DNA"/>
</dbReference>
<evidence type="ECO:0000256" key="6">
    <source>
        <dbReference type="ARBA" id="ARBA00023136"/>
    </source>
</evidence>
<accession>A0A1Y5XT76</accession>
<keyword evidence="5 7" id="KW-1133">Transmembrane helix</keyword>
<comment type="subcellular location">
    <subcellularLocation>
        <location evidence="1">Cell membrane</location>
        <topology evidence="1">Multi-pass membrane protein</topology>
    </subcellularLocation>
</comment>
<dbReference type="PANTHER" id="PTHR43141">
    <property type="entry name" value="CYTOCHROME BD2 SUBUNIT II"/>
    <property type="match status" value="1"/>
</dbReference>
<dbReference type="GO" id="GO:0009055">
    <property type="term" value="F:electron transfer activity"/>
    <property type="evidence" value="ECO:0007669"/>
    <property type="project" value="TreeGrafter"/>
</dbReference>
<feature type="transmembrane region" description="Helical" evidence="7">
    <location>
        <begin position="192"/>
        <end position="215"/>
    </location>
</feature>
<sequence length="331" mass="34487">MDFLWIVTLAVLAAGYFALAGYDYGTGILLRLIGRDEPERRKVLGTLGPLFLGNEVWLVALAGVLLGVFPQFEGRLFSGAYPVVLAIVLGVIVFTVAAQLRGRLGIGRKPFWDSMIAVGAGVTAIAWGVLLGAMLEGLPLGADGYPTGDFSGLVDSGTVLFGALMFALFTLHGAAFVAARSTDRLAARGKRIARLLIAPSVMAVLAVVANGVFALDLANPWLTLAGAGLTILAVFAAGSLLDKRPIAAVVCTGIACVLPVFAVAVAHLPNALVSSLEGGAGLSFSAIASSSSTLAQVGWLALPVVPAVIGLQVVIWWMFRQRVDERTGLFW</sequence>
<feature type="transmembrane region" description="Helical" evidence="7">
    <location>
        <begin position="6"/>
        <end position="25"/>
    </location>
</feature>
<reference evidence="8 9" key="1">
    <citation type="submission" date="2017-04" db="EMBL/GenBank/DDBJ databases">
        <authorList>
            <person name="Afonso C.L."/>
            <person name="Miller P.J."/>
            <person name="Scott M.A."/>
            <person name="Spackman E."/>
            <person name="Goraichik I."/>
            <person name="Dimitrov K.M."/>
            <person name="Suarez D.L."/>
            <person name="Swayne D.E."/>
        </authorList>
    </citation>
    <scope>NUCLEOTIDE SEQUENCE [LARGE SCALE GENOMIC DNA]</scope>
    <source>
        <strain evidence="8 9">DSM 43828</strain>
    </source>
</reference>
<evidence type="ECO:0000313" key="8">
    <source>
        <dbReference type="EMBL" id="SMD15989.1"/>
    </source>
</evidence>
<feature type="transmembrane region" description="Helical" evidence="7">
    <location>
        <begin position="221"/>
        <end position="241"/>
    </location>
</feature>
<dbReference type="GO" id="GO:0016682">
    <property type="term" value="F:oxidoreductase activity, acting on diphenols and related substances as donors, oxygen as acceptor"/>
    <property type="evidence" value="ECO:0007669"/>
    <property type="project" value="TreeGrafter"/>
</dbReference>
<feature type="transmembrane region" description="Helical" evidence="7">
    <location>
        <begin position="46"/>
        <end position="69"/>
    </location>
</feature>
<dbReference type="PANTHER" id="PTHR43141:SF4">
    <property type="entry name" value="CYTOCHROME BD2 SUBUNIT II"/>
    <property type="match status" value="1"/>
</dbReference>
<gene>
    <name evidence="8" type="ORF">SAMN05661093_05376</name>
</gene>
<keyword evidence="9" id="KW-1185">Reference proteome</keyword>
<feature type="transmembrane region" description="Helical" evidence="7">
    <location>
        <begin position="248"/>
        <end position="268"/>
    </location>
</feature>
<proteinExistence type="inferred from homology"/>
<protein>
    <submittedName>
        <fullName evidence="8">Cytochrome d ubiquinol oxidase subunit II</fullName>
    </submittedName>
</protein>
<feature type="transmembrane region" description="Helical" evidence="7">
    <location>
        <begin position="299"/>
        <end position="319"/>
    </location>
</feature>